<evidence type="ECO:0000259" key="1">
    <source>
        <dbReference type="Pfam" id="PF02771"/>
    </source>
</evidence>
<proteinExistence type="predicted"/>
<gene>
    <name evidence="2" type="ORF">I4641_11610</name>
</gene>
<dbReference type="Gene3D" id="1.10.540.10">
    <property type="entry name" value="Acyl-CoA dehydrogenase/oxidase, N-terminal domain"/>
    <property type="match status" value="1"/>
</dbReference>
<dbReference type="RefSeq" id="WP_229640690.1">
    <property type="nucleotide sequence ID" value="NZ_JADWDC010000025.1"/>
</dbReference>
<organism evidence="2 3">
    <name type="scientific">Waterburya agarophytonicola KI4</name>
    <dbReference type="NCBI Taxonomy" id="2874699"/>
    <lineage>
        <taxon>Bacteria</taxon>
        <taxon>Bacillati</taxon>
        <taxon>Cyanobacteriota</taxon>
        <taxon>Cyanophyceae</taxon>
        <taxon>Pleurocapsales</taxon>
        <taxon>Hyellaceae</taxon>
        <taxon>Waterburya</taxon>
        <taxon>Waterburya agarophytonicola</taxon>
    </lineage>
</organism>
<accession>A0A964FFC8</accession>
<dbReference type="InterPro" id="IPR013786">
    <property type="entry name" value="AcylCoA_DH/ox_N"/>
</dbReference>
<keyword evidence="3" id="KW-1185">Reference proteome</keyword>
<dbReference type="PANTHER" id="PTHR43884:SF12">
    <property type="entry name" value="ISOVALERYL-COA DEHYDROGENASE, MITOCHONDRIAL-RELATED"/>
    <property type="match status" value="1"/>
</dbReference>
<dbReference type="EMBL" id="JADWDC010000025">
    <property type="protein sequence ID" value="MCC0177625.1"/>
    <property type="molecule type" value="Genomic_DNA"/>
</dbReference>
<dbReference type="AlphaFoldDB" id="A0A964FFC8"/>
<feature type="domain" description="Acyl-CoA dehydrogenase/oxidase N-terminal" evidence="1">
    <location>
        <begin position="11"/>
        <end position="111"/>
    </location>
</feature>
<comment type="caution">
    <text evidence="2">The sequence shown here is derived from an EMBL/GenBank/DDBJ whole genome shotgun (WGS) entry which is preliminary data.</text>
</comment>
<dbReference type="InterPro" id="IPR037069">
    <property type="entry name" value="AcylCoA_DH/ox_N_sf"/>
</dbReference>
<dbReference type="Pfam" id="PF02771">
    <property type="entry name" value="Acyl-CoA_dh_N"/>
    <property type="match status" value="1"/>
</dbReference>
<evidence type="ECO:0000313" key="3">
    <source>
        <dbReference type="Proteomes" id="UP000729733"/>
    </source>
</evidence>
<dbReference type="InterPro" id="IPR009100">
    <property type="entry name" value="AcylCoA_DH/oxidase_NM_dom_sf"/>
</dbReference>
<name>A0A964FFC8_9CYAN</name>
<sequence length="362" mass="40100">MEDWLHTNLAIESWLKKEIKPFANEIDRSPQALAKALQGMSDRSLLTLKVSQKLSGRGLSELEYRRLQIKLARFSGALTFLQTQHQSAAIMLANSENTSLQQKYLPYMGTGKILIGVGFSHLRRQGIPMVSAKETTQGYEITGEVPWITGYSFFSSFILGATLPDGREIYGILPLQNQLQDRGGGISISPPMDLMAIASTNTVSAKIDRWWMDSSQVVSIKPTGSIHQSSRRNILNHGWYSIGCAYAGLDILLSLAEKKQLGFLHESWQTLNLAVKQSEERAIALISQKTTSYEQKLQLRRDVVNLAQRCSQAAVIASGGAANYFNSSAARVYREALLFSVSGQTTDVMEVSLKKLLMFDSG</sequence>
<protein>
    <submittedName>
        <fullName evidence="2">Acyl-CoA/acyl-ACP dehydrogenase</fullName>
    </submittedName>
</protein>
<dbReference type="PANTHER" id="PTHR43884">
    <property type="entry name" value="ACYL-COA DEHYDROGENASE"/>
    <property type="match status" value="1"/>
</dbReference>
<evidence type="ECO:0000313" key="2">
    <source>
        <dbReference type="EMBL" id="MCC0177625.1"/>
    </source>
</evidence>
<dbReference type="SUPFAM" id="SSF56645">
    <property type="entry name" value="Acyl-CoA dehydrogenase NM domain-like"/>
    <property type="match status" value="1"/>
</dbReference>
<dbReference type="GO" id="GO:0003995">
    <property type="term" value="F:acyl-CoA dehydrogenase activity"/>
    <property type="evidence" value="ECO:0007669"/>
    <property type="project" value="TreeGrafter"/>
</dbReference>
<reference evidence="2" key="1">
    <citation type="journal article" date="2021" name="Antonie Van Leeuwenhoek">
        <title>Draft genome and description of Waterburya agarophytonicola gen. nov. sp. nov. (Pleurocapsales, Cyanobacteria): a seaweed symbiont.</title>
        <authorList>
            <person name="Bonthond G."/>
            <person name="Shalygin S."/>
            <person name="Bayer T."/>
            <person name="Weinberger F."/>
        </authorList>
    </citation>
    <scope>NUCLEOTIDE SEQUENCE</scope>
    <source>
        <strain evidence="2">KI4</strain>
    </source>
</reference>
<dbReference type="GO" id="GO:0050660">
    <property type="term" value="F:flavin adenine dinucleotide binding"/>
    <property type="evidence" value="ECO:0007669"/>
    <property type="project" value="InterPro"/>
</dbReference>
<dbReference type="Proteomes" id="UP000729733">
    <property type="component" value="Unassembled WGS sequence"/>
</dbReference>